<dbReference type="InterPro" id="IPR045002">
    <property type="entry name" value="Ech1-like"/>
</dbReference>
<dbReference type="InterPro" id="IPR001753">
    <property type="entry name" value="Enoyl-CoA_hydra/iso"/>
</dbReference>
<dbReference type="EMBL" id="JBHTCJ010000001">
    <property type="protein sequence ID" value="MFC7340066.1"/>
    <property type="molecule type" value="Genomic_DNA"/>
</dbReference>
<evidence type="ECO:0000256" key="5">
    <source>
        <dbReference type="ARBA" id="ARBA00023235"/>
    </source>
</evidence>
<accession>A0ABW2LC46</accession>
<dbReference type="InterPro" id="IPR018376">
    <property type="entry name" value="Enoyl-CoA_hyd/isom_CS"/>
</dbReference>
<dbReference type="RefSeq" id="WP_380663310.1">
    <property type="nucleotide sequence ID" value="NZ_JBHTCJ010000001.1"/>
</dbReference>
<proteinExistence type="inferred from homology"/>
<comment type="pathway">
    <text evidence="1">Lipid metabolism; fatty acid beta-oxidation.</text>
</comment>
<dbReference type="SUPFAM" id="SSF52096">
    <property type="entry name" value="ClpP/crotonase"/>
    <property type="match status" value="1"/>
</dbReference>
<dbReference type="InterPro" id="IPR029045">
    <property type="entry name" value="ClpP/crotonase-like_dom_sf"/>
</dbReference>
<dbReference type="NCBIfam" id="NF005699">
    <property type="entry name" value="PRK07509.1"/>
    <property type="match status" value="1"/>
</dbReference>
<dbReference type="Pfam" id="PF00378">
    <property type="entry name" value="ECH_1"/>
    <property type="match status" value="1"/>
</dbReference>
<evidence type="ECO:0000313" key="8">
    <source>
        <dbReference type="Proteomes" id="UP001596504"/>
    </source>
</evidence>
<dbReference type="InterPro" id="IPR014748">
    <property type="entry name" value="Enoyl-CoA_hydra_C"/>
</dbReference>
<comment type="caution">
    <text evidence="7">The sequence shown here is derived from an EMBL/GenBank/DDBJ whole genome shotgun (WGS) entry which is preliminary data.</text>
</comment>
<evidence type="ECO:0000256" key="4">
    <source>
        <dbReference type="ARBA" id="ARBA00023098"/>
    </source>
</evidence>
<keyword evidence="8" id="KW-1185">Reference proteome</keyword>
<gene>
    <name evidence="7" type="ORF">ACFQRI_01485</name>
</gene>
<organism evidence="7 8">
    <name type="scientific">Saccharopolyspora griseoalba</name>
    <dbReference type="NCBI Taxonomy" id="1431848"/>
    <lineage>
        <taxon>Bacteria</taxon>
        <taxon>Bacillati</taxon>
        <taxon>Actinomycetota</taxon>
        <taxon>Actinomycetes</taxon>
        <taxon>Pseudonocardiales</taxon>
        <taxon>Pseudonocardiaceae</taxon>
        <taxon>Saccharopolyspora</taxon>
    </lineage>
</organism>
<evidence type="ECO:0000256" key="3">
    <source>
        <dbReference type="ARBA" id="ARBA00022832"/>
    </source>
</evidence>
<comment type="similarity">
    <text evidence="2 6">Belongs to the enoyl-CoA hydratase/isomerase family.</text>
</comment>
<dbReference type="Gene3D" id="3.90.226.10">
    <property type="entry name" value="2-enoyl-CoA Hydratase, Chain A, domain 1"/>
    <property type="match status" value="1"/>
</dbReference>
<dbReference type="Proteomes" id="UP001596504">
    <property type="component" value="Unassembled WGS sequence"/>
</dbReference>
<dbReference type="PANTHER" id="PTHR43149">
    <property type="entry name" value="ENOYL-COA HYDRATASE"/>
    <property type="match status" value="1"/>
</dbReference>
<dbReference type="CDD" id="cd06558">
    <property type="entry name" value="crotonase-like"/>
    <property type="match status" value="1"/>
</dbReference>
<keyword evidence="4" id="KW-0443">Lipid metabolism</keyword>
<keyword evidence="5" id="KW-0413">Isomerase</keyword>
<name>A0ABW2LC46_9PSEU</name>
<evidence type="ECO:0000256" key="6">
    <source>
        <dbReference type="RuleBase" id="RU003707"/>
    </source>
</evidence>
<evidence type="ECO:0000313" key="7">
    <source>
        <dbReference type="EMBL" id="MFC7340066.1"/>
    </source>
</evidence>
<keyword evidence="3" id="KW-0276">Fatty acid metabolism</keyword>
<evidence type="ECO:0000256" key="2">
    <source>
        <dbReference type="ARBA" id="ARBA00005254"/>
    </source>
</evidence>
<sequence length="269" mass="28742">MSEPDRISCTVTDGVADVRLNRPDKLNALDPEMFRALVDTGLRLSEDSRVRAVVLSGEGRAFCAGLDFEALARFSEGSNTEDLVAERAIGPAKARGQQAAWVWAQLPVPVIAALHGVSYGGGLQIALGADIRLIAPDARMSVMEIKWGIVPDMTGTQLLPELVGRDLAKELTFTGRVVEGEEAAKTGLATRVEQNPRAAAMALAEEIAGKNPEAVREAKRLLDLAGRVDLDAGFAAEQDSIRALFGTPNQVEAVTANLEKRDPEFTDPA</sequence>
<protein>
    <submittedName>
        <fullName evidence="7">Crotonase/enoyl-CoA hydratase family protein</fullName>
    </submittedName>
</protein>
<dbReference type="PANTHER" id="PTHR43149:SF1">
    <property type="entry name" value="DELTA(3,5)-DELTA(2,4)-DIENOYL-COA ISOMERASE, MITOCHONDRIAL"/>
    <property type="match status" value="1"/>
</dbReference>
<dbReference type="PROSITE" id="PS00166">
    <property type="entry name" value="ENOYL_COA_HYDRATASE"/>
    <property type="match status" value="1"/>
</dbReference>
<evidence type="ECO:0000256" key="1">
    <source>
        <dbReference type="ARBA" id="ARBA00005005"/>
    </source>
</evidence>
<reference evidence="8" key="1">
    <citation type="journal article" date="2019" name="Int. J. Syst. Evol. Microbiol.">
        <title>The Global Catalogue of Microorganisms (GCM) 10K type strain sequencing project: providing services to taxonomists for standard genome sequencing and annotation.</title>
        <authorList>
            <consortium name="The Broad Institute Genomics Platform"/>
            <consortium name="The Broad Institute Genome Sequencing Center for Infectious Disease"/>
            <person name="Wu L."/>
            <person name="Ma J."/>
        </authorList>
    </citation>
    <scope>NUCLEOTIDE SEQUENCE [LARGE SCALE GENOMIC DNA]</scope>
    <source>
        <strain evidence="8">WLHS5</strain>
    </source>
</reference>
<dbReference type="Gene3D" id="1.10.12.10">
    <property type="entry name" value="Lyase 2-enoyl-coa Hydratase, Chain A, domain 2"/>
    <property type="match status" value="1"/>
</dbReference>